<dbReference type="Proteomes" id="UP000315471">
    <property type="component" value="Unassembled WGS sequence"/>
</dbReference>
<dbReference type="Pfam" id="PF14486">
    <property type="entry name" value="DUF4432"/>
    <property type="match status" value="1"/>
</dbReference>
<dbReference type="OrthoDB" id="6183686at2"/>
<dbReference type="InterPro" id="IPR011013">
    <property type="entry name" value="Gal_mutarotase_sf_dom"/>
</dbReference>
<dbReference type="InterPro" id="IPR027839">
    <property type="entry name" value="DUF4432"/>
</dbReference>
<dbReference type="InterPro" id="IPR014718">
    <property type="entry name" value="GH-type_carb-bd"/>
</dbReference>
<dbReference type="Gene3D" id="2.70.98.10">
    <property type="match status" value="1"/>
</dbReference>
<evidence type="ECO:0000313" key="1">
    <source>
        <dbReference type="EMBL" id="TWU45610.1"/>
    </source>
</evidence>
<evidence type="ECO:0008006" key="3">
    <source>
        <dbReference type="Google" id="ProtNLM"/>
    </source>
</evidence>
<dbReference type="GO" id="GO:0003824">
    <property type="term" value="F:catalytic activity"/>
    <property type="evidence" value="ECO:0007669"/>
    <property type="project" value="InterPro"/>
</dbReference>
<comment type="caution">
    <text evidence="1">The sequence shown here is derived from an EMBL/GenBank/DDBJ whole genome shotgun (WGS) entry which is preliminary data.</text>
</comment>
<dbReference type="AlphaFoldDB" id="A0A5C6EA66"/>
<gene>
    <name evidence="1" type="ORF">Q31b_07860</name>
</gene>
<dbReference type="RefSeq" id="WP_146598279.1">
    <property type="nucleotide sequence ID" value="NZ_SJPY01000001.1"/>
</dbReference>
<dbReference type="SUPFAM" id="SSF74650">
    <property type="entry name" value="Galactose mutarotase-like"/>
    <property type="match status" value="1"/>
</dbReference>
<reference evidence="1 2" key="1">
    <citation type="submission" date="2019-02" db="EMBL/GenBank/DDBJ databases">
        <title>Deep-cultivation of Planctomycetes and their phenomic and genomic characterization uncovers novel biology.</title>
        <authorList>
            <person name="Wiegand S."/>
            <person name="Jogler M."/>
            <person name="Boedeker C."/>
            <person name="Pinto D."/>
            <person name="Vollmers J."/>
            <person name="Rivas-Marin E."/>
            <person name="Kohn T."/>
            <person name="Peeters S.H."/>
            <person name="Heuer A."/>
            <person name="Rast P."/>
            <person name="Oberbeckmann S."/>
            <person name="Bunk B."/>
            <person name="Jeske O."/>
            <person name="Meyerdierks A."/>
            <person name="Storesund J.E."/>
            <person name="Kallscheuer N."/>
            <person name="Luecker S."/>
            <person name="Lage O.M."/>
            <person name="Pohl T."/>
            <person name="Merkel B.J."/>
            <person name="Hornburger P."/>
            <person name="Mueller R.-W."/>
            <person name="Bruemmer F."/>
            <person name="Labrenz M."/>
            <person name="Spormann A.M."/>
            <person name="Op Den Camp H."/>
            <person name="Overmann J."/>
            <person name="Amann R."/>
            <person name="Jetten M.S.M."/>
            <person name="Mascher T."/>
            <person name="Medema M.H."/>
            <person name="Devos D.P."/>
            <person name="Kaster A.-K."/>
            <person name="Ovreas L."/>
            <person name="Rohde M."/>
            <person name="Galperin M.Y."/>
            <person name="Jogler C."/>
        </authorList>
    </citation>
    <scope>NUCLEOTIDE SEQUENCE [LARGE SCALE GENOMIC DNA]</scope>
    <source>
        <strain evidence="1 2">Q31b</strain>
    </source>
</reference>
<proteinExistence type="predicted"/>
<dbReference type="EMBL" id="SJPY01000001">
    <property type="protein sequence ID" value="TWU45610.1"/>
    <property type="molecule type" value="Genomic_DNA"/>
</dbReference>
<evidence type="ECO:0000313" key="2">
    <source>
        <dbReference type="Proteomes" id="UP000315471"/>
    </source>
</evidence>
<name>A0A5C6EA66_9BACT</name>
<dbReference type="GO" id="GO:0005975">
    <property type="term" value="P:carbohydrate metabolic process"/>
    <property type="evidence" value="ECO:0007669"/>
    <property type="project" value="InterPro"/>
</dbReference>
<organism evidence="1 2">
    <name type="scientific">Novipirellula aureliae</name>
    <dbReference type="NCBI Taxonomy" id="2527966"/>
    <lineage>
        <taxon>Bacteria</taxon>
        <taxon>Pseudomonadati</taxon>
        <taxon>Planctomycetota</taxon>
        <taxon>Planctomycetia</taxon>
        <taxon>Pirellulales</taxon>
        <taxon>Pirellulaceae</taxon>
        <taxon>Novipirellula</taxon>
    </lineage>
</organism>
<dbReference type="CDD" id="cd09023">
    <property type="entry name" value="Aldose_epim_Ec_c4013"/>
    <property type="match status" value="1"/>
</dbReference>
<sequence length="391" mass="43551">MVNTKYARVLDHPESSIRWDQESPLTMTVETREGEIETRYGRFVGGPADGVEVVEIDTGVMRVVVLPTRGMSIWKIESKGIRFGFDSPIAGPIHPSLVPIDDPSGLGFLEGFDELVVRCGLESNGAPEHDEHGNLVYPVHGRIANLPADALSIEYDEASGRLELIGEVMEARWFAKRLRLKSRLRVRAGSYRVYLLDDVTNELSKPATMQLLYHINIGSPVLDDGAVLEAPIEELAPRDELSAGEIDEWNQFGAPQDNYVERVYFTKLCVDDSNETTTMVRSGDGSCGLAVTHNVNHLPYFILWKNTAAKSDGYVVGMEPATNFPNKRSFETEQDRLVTIEPGETKSFRLSLLPLINEQAVNKTSERIKSLSETFEATVHRQPKAGWSDMS</sequence>
<accession>A0A5C6EA66</accession>
<protein>
    <recommendedName>
        <fullName evidence="3">DUF4432 domain-containing protein</fullName>
    </recommendedName>
</protein>
<keyword evidence="2" id="KW-1185">Reference proteome</keyword>
<dbReference type="GO" id="GO:0030246">
    <property type="term" value="F:carbohydrate binding"/>
    <property type="evidence" value="ECO:0007669"/>
    <property type="project" value="InterPro"/>
</dbReference>